<dbReference type="EMBL" id="LZPO01056993">
    <property type="protein sequence ID" value="OBS71487.1"/>
    <property type="molecule type" value="Genomic_DNA"/>
</dbReference>
<comment type="caution">
    <text evidence="1">The sequence shown here is derived from an EMBL/GenBank/DDBJ whole genome shotgun (WGS) entry which is preliminary data.</text>
</comment>
<dbReference type="Proteomes" id="UP000092124">
    <property type="component" value="Unassembled WGS sequence"/>
</dbReference>
<name>A0A1A6H1J2_NEOLE</name>
<proteinExistence type="predicted"/>
<organism evidence="1 2">
    <name type="scientific">Neotoma lepida</name>
    <name type="common">Desert woodrat</name>
    <dbReference type="NCBI Taxonomy" id="56216"/>
    <lineage>
        <taxon>Eukaryota</taxon>
        <taxon>Metazoa</taxon>
        <taxon>Chordata</taxon>
        <taxon>Craniata</taxon>
        <taxon>Vertebrata</taxon>
        <taxon>Euteleostomi</taxon>
        <taxon>Mammalia</taxon>
        <taxon>Eutheria</taxon>
        <taxon>Euarchontoglires</taxon>
        <taxon>Glires</taxon>
        <taxon>Rodentia</taxon>
        <taxon>Myomorpha</taxon>
        <taxon>Muroidea</taxon>
        <taxon>Cricetidae</taxon>
        <taxon>Neotominae</taxon>
        <taxon>Neotoma</taxon>
    </lineage>
</organism>
<accession>A0A1A6H1J2</accession>
<sequence length="62" mass="7198">MGLKNPAKKSLRRRERRLCLARVKRGTGGGRRRRSRRGRRLTQTHPGKHLLEELLLLINTAT</sequence>
<gene>
    <name evidence="1" type="ORF">A6R68_13936</name>
</gene>
<evidence type="ECO:0000313" key="2">
    <source>
        <dbReference type="Proteomes" id="UP000092124"/>
    </source>
</evidence>
<dbReference type="AlphaFoldDB" id="A0A1A6H1J2"/>
<reference evidence="1 2" key="1">
    <citation type="submission" date="2016-06" db="EMBL/GenBank/DDBJ databases">
        <title>The Draft Genome Sequence and Annotation of the Desert Woodrat Neotoma lepida.</title>
        <authorList>
            <person name="Campbell M."/>
            <person name="Oakeson K.F."/>
            <person name="Yandell M."/>
            <person name="Halpert J.R."/>
            <person name="Dearing D."/>
        </authorList>
    </citation>
    <scope>NUCLEOTIDE SEQUENCE [LARGE SCALE GENOMIC DNA]</scope>
    <source>
        <strain evidence="1">417</strain>
        <tissue evidence="1">Liver</tissue>
    </source>
</reference>
<keyword evidence="2" id="KW-1185">Reference proteome</keyword>
<evidence type="ECO:0000313" key="1">
    <source>
        <dbReference type="EMBL" id="OBS71487.1"/>
    </source>
</evidence>
<protein>
    <submittedName>
        <fullName evidence="1">Uncharacterized protein</fullName>
    </submittedName>
</protein>